<dbReference type="Proteomes" id="UP000288716">
    <property type="component" value="Unassembled WGS sequence"/>
</dbReference>
<gene>
    <name evidence="2" type="ORF">B4U80_05095</name>
</gene>
<sequence>MSRRRTDFSSHEDLDCYRHEMVLFIANILKERLTVSIDEVCDSIAKRGNLKNLKRIASGDTLEARVQVFLWQHPSIFTIGSDKEVFLTKMSADLDYELESTKEQRALDYLVFRTQQYGFMQVLMSTLFGHLQHASNDIRTYFNNNYTFFYNFLKSSENVFVILDHYVAMKNVFDTSIAEKKVLPKSDEYFIDNRVVKSTQMIVNVEDGQQIIDYIIRTKKVVAIDCEGVNLGAKNGYITLIQLAFVDGDDCVPDITPHIRVYLFDVYQRRELLPFCLKRLLQAPFVTKIFQGCSADSTSLYMKHKISLRNVFDTVIAHRYLNNGGKADLYSLYEHYVGEQANRMKRDIKKQYIGNPRLWATRPLTENLKYYAAFDVFSLIRVYFAMIPKINKEGMETITRKSNKLSVNSAHRANGGEYFSFEFVPRNDKKVYSNSRSYNHSYDHSKNWNSSGHFQNQAHFNGNCSTHEVFPSSSSHDNVPYQSRYNGYMQSTYKSNSDWNPNSYNKNGYFTTRKQFGRRYGDSSHRQSFKENFHRQ</sequence>
<proteinExistence type="predicted"/>
<dbReference type="PANTHER" id="PTHR46814:SF1">
    <property type="entry name" value="EGALITARIAN, ISOFORM B"/>
    <property type="match status" value="1"/>
</dbReference>
<dbReference type="GO" id="GO:0008408">
    <property type="term" value="F:3'-5' exonuclease activity"/>
    <property type="evidence" value="ECO:0007669"/>
    <property type="project" value="InterPro"/>
</dbReference>
<dbReference type="Pfam" id="PF23713">
    <property type="entry name" value="WHD_Egal"/>
    <property type="match status" value="1"/>
</dbReference>
<dbReference type="OrthoDB" id="26838at2759"/>
<feature type="domain" description="3'-5' exonuclease" evidence="1">
    <location>
        <begin position="202"/>
        <end position="391"/>
    </location>
</feature>
<protein>
    <recommendedName>
        <fullName evidence="1">3'-5' exonuclease domain-containing protein</fullName>
    </recommendedName>
</protein>
<keyword evidence="3" id="KW-1185">Reference proteome</keyword>
<evidence type="ECO:0000313" key="3">
    <source>
        <dbReference type="Proteomes" id="UP000288716"/>
    </source>
</evidence>
<dbReference type="GO" id="GO:0006139">
    <property type="term" value="P:nucleobase-containing compound metabolic process"/>
    <property type="evidence" value="ECO:0007669"/>
    <property type="project" value="InterPro"/>
</dbReference>
<dbReference type="InterPro" id="IPR056589">
    <property type="entry name" value="WH_Egal-1"/>
</dbReference>
<comment type="caution">
    <text evidence="2">The sequence shown here is derived from an EMBL/GenBank/DDBJ whole genome shotgun (WGS) entry which is preliminary data.</text>
</comment>
<reference evidence="2 3" key="1">
    <citation type="journal article" date="2018" name="Gigascience">
        <title>Genomes of trombidid mites reveal novel predicted allergens and laterally-transferred genes associated with secondary metabolism.</title>
        <authorList>
            <person name="Dong X."/>
            <person name="Chaisiri K."/>
            <person name="Xia D."/>
            <person name="Armstrong S.D."/>
            <person name="Fang Y."/>
            <person name="Donnelly M.J."/>
            <person name="Kadowaki T."/>
            <person name="McGarry J.W."/>
            <person name="Darby A.C."/>
            <person name="Makepeace B.L."/>
        </authorList>
    </citation>
    <scope>NUCLEOTIDE SEQUENCE [LARGE SCALE GENOMIC DNA]</scope>
    <source>
        <strain evidence="2">UoL-UT</strain>
    </source>
</reference>
<dbReference type="SMART" id="SM00474">
    <property type="entry name" value="35EXOc"/>
    <property type="match status" value="1"/>
</dbReference>
<dbReference type="Gene3D" id="3.30.420.10">
    <property type="entry name" value="Ribonuclease H-like superfamily/Ribonuclease H"/>
    <property type="match status" value="1"/>
</dbReference>
<dbReference type="Pfam" id="PF01612">
    <property type="entry name" value="DNA_pol_A_exo1"/>
    <property type="match status" value="1"/>
</dbReference>
<accession>A0A443SSN1</accession>
<name>A0A443SSN1_9ACAR</name>
<dbReference type="InterPro" id="IPR002562">
    <property type="entry name" value="3'-5'_exonuclease_dom"/>
</dbReference>
<dbReference type="InterPro" id="IPR036397">
    <property type="entry name" value="RNaseH_sf"/>
</dbReference>
<dbReference type="SUPFAM" id="SSF53098">
    <property type="entry name" value="Ribonuclease H-like"/>
    <property type="match status" value="1"/>
</dbReference>
<dbReference type="GO" id="GO:0003676">
    <property type="term" value="F:nucleic acid binding"/>
    <property type="evidence" value="ECO:0007669"/>
    <property type="project" value="InterPro"/>
</dbReference>
<dbReference type="EMBL" id="NCKV01000472">
    <property type="protein sequence ID" value="RWS30524.1"/>
    <property type="molecule type" value="Genomic_DNA"/>
</dbReference>
<evidence type="ECO:0000313" key="2">
    <source>
        <dbReference type="EMBL" id="RWS30524.1"/>
    </source>
</evidence>
<dbReference type="AlphaFoldDB" id="A0A443SSN1"/>
<dbReference type="InterPro" id="IPR012337">
    <property type="entry name" value="RNaseH-like_sf"/>
</dbReference>
<dbReference type="STRING" id="299467.A0A443SSN1"/>
<organism evidence="2 3">
    <name type="scientific">Leptotrombidium deliense</name>
    <dbReference type="NCBI Taxonomy" id="299467"/>
    <lineage>
        <taxon>Eukaryota</taxon>
        <taxon>Metazoa</taxon>
        <taxon>Ecdysozoa</taxon>
        <taxon>Arthropoda</taxon>
        <taxon>Chelicerata</taxon>
        <taxon>Arachnida</taxon>
        <taxon>Acari</taxon>
        <taxon>Acariformes</taxon>
        <taxon>Trombidiformes</taxon>
        <taxon>Prostigmata</taxon>
        <taxon>Anystina</taxon>
        <taxon>Parasitengona</taxon>
        <taxon>Trombiculoidea</taxon>
        <taxon>Trombiculidae</taxon>
        <taxon>Leptotrombidium</taxon>
    </lineage>
</organism>
<dbReference type="VEuPathDB" id="VectorBase:LDEU001513"/>
<evidence type="ECO:0000259" key="1">
    <source>
        <dbReference type="SMART" id="SM00474"/>
    </source>
</evidence>
<dbReference type="PANTHER" id="PTHR46814">
    <property type="entry name" value="EGALITARIAN, ISOFORM B"/>
    <property type="match status" value="1"/>
</dbReference>